<sequence length="111" mass="11058">MRAAAAEARTAVDGGDEGGRGGGSVREQRGRMSSGESVGERGRKKKGEIGDEGGVVTGERRGMRGKVGGGDGGAAGGDEGGYGSCRNGDGGWGGRRAQLHDVIRVLGLSSI</sequence>
<reference evidence="3" key="2">
    <citation type="submission" date="2025-08" db="UniProtKB">
        <authorList>
            <consortium name="RefSeq"/>
        </authorList>
    </citation>
    <scope>IDENTIFICATION</scope>
    <source>
        <tissue evidence="3">Whole plant</tissue>
    </source>
</reference>
<evidence type="ECO:0000313" key="2">
    <source>
        <dbReference type="Proteomes" id="UP000515211"/>
    </source>
</evidence>
<dbReference type="Proteomes" id="UP000515211">
    <property type="component" value="Chromosome 4"/>
</dbReference>
<name>A0A6P4D2Z1_ARADU</name>
<gene>
    <name evidence="3" type="primary">LOC107484018</name>
</gene>
<dbReference type="KEGG" id="adu:107484018"/>
<dbReference type="RefSeq" id="XP_015960110.1">
    <property type="nucleotide sequence ID" value="XM_016104624.1"/>
</dbReference>
<accession>A0A6P4D2Z1</accession>
<dbReference type="AlphaFoldDB" id="A0A6P4D2Z1"/>
<feature type="compositionally biased region" description="Low complexity" evidence="1">
    <location>
        <begin position="1"/>
        <end position="13"/>
    </location>
</feature>
<proteinExistence type="predicted"/>
<keyword evidence="2" id="KW-1185">Reference proteome</keyword>
<dbReference type="GeneID" id="107484018"/>
<evidence type="ECO:0000313" key="3">
    <source>
        <dbReference type="RefSeq" id="XP_015960110.1"/>
    </source>
</evidence>
<feature type="region of interest" description="Disordered" evidence="1">
    <location>
        <begin position="1"/>
        <end position="94"/>
    </location>
</feature>
<protein>
    <submittedName>
        <fullName evidence="3">Uncharacterized protein LOC107484018</fullName>
    </submittedName>
</protein>
<evidence type="ECO:0000256" key="1">
    <source>
        <dbReference type="SAM" id="MobiDB-lite"/>
    </source>
</evidence>
<feature type="compositionally biased region" description="Gly residues" evidence="1">
    <location>
        <begin position="65"/>
        <end position="94"/>
    </location>
</feature>
<reference evidence="2" key="1">
    <citation type="journal article" date="2016" name="Nat. Genet.">
        <title>The genome sequences of Arachis duranensis and Arachis ipaensis, the diploid ancestors of cultivated peanut.</title>
        <authorList>
            <person name="Bertioli D.J."/>
            <person name="Cannon S.B."/>
            <person name="Froenicke L."/>
            <person name="Huang G."/>
            <person name="Farmer A.D."/>
            <person name="Cannon E.K."/>
            <person name="Liu X."/>
            <person name="Gao D."/>
            <person name="Clevenger J."/>
            <person name="Dash S."/>
            <person name="Ren L."/>
            <person name="Moretzsohn M.C."/>
            <person name="Shirasawa K."/>
            <person name="Huang W."/>
            <person name="Vidigal B."/>
            <person name="Abernathy B."/>
            <person name="Chu Y."/>
            <person name="Niederhuth C.E."/>
            <person name="Umale P."/>
            <person name="Araujo A.C."/>
            <person name="Kozik A."/>
            <person name="Kim K.D."/>
            <person name="Burow M.D."/>
            <person name="Varshney R.K."/>
            <person name="Wang X."/>
            <person name="Zhang X."/>
            <person name="Barkley N."/>
            <person name="Guimaraes P.M."/>
            <person name="Isobe S."/>
            <person name="Guo B."/>
            <person name="Liao B."/>
            <person name="Stalker H.T."/>
            <person name="Schmitz R.J."/>
            <person name="Scheffler B.E."/>
            <person name="Leal-Bertioli S.C."/>
            <person name="Xun X."/>
            <person name="Jackson S.A."/>
            <person name="Michelmore R."/>
            <person name="Ozias-Akins P."/>
        </authorList>
    </citation>
    <scope>NUCLEOTIDE SEQUENCE [LARGE SCALE GENOMIC DNA]</scope>
    <source>
        <strain evidence="2">cv. V14167</strain>
    </source>
</reference>
<organism evidence="2 3">
    <name type="scientific">Arachis duranensis</name>
    <name type="common">Wild peanut</name>
    <dbReference type="NCBI Taxonomy" id="130453"/>
    <lineage>
        <taxon>Eukaryota</taxon>
        <taxon>Viridiplantae</taxon>
        <taxon>Streptophyta</taxon>
        <taxon>Embryophyta</taxon>
        <taxon>Tracheophyta</taxon>
        <taxon>Spermatophyta</taxon>
        <taxon>Magnoliopsida</taxon>
        <taxon>eudicotyledons</taxon>
        <taxon>Gunneridae</taxon>
        <taxon>Pentapetalae</taxon>
        <taxon>rosids</taxon>
        <taxon>fabids</taxon>
        <taxon>Fabales</taxon>
        <taxon>Fabaceae</taxon>
        <taxon>Papilionoideae</taxon>
        <taxon>50 kb inversion clade</taxon>
        <taxon>dalbergioids sensu lato</taxon>
        <taxon>Dalbergieae</taxon>
        <taxon>Pterocarpus clade</taxon>
        <taxon>Arachis</taxon>
    </lineage>
</organism>